<dbReference type="RefSeq" id="WP_390285873.1">
    <property type="nucleotide sequence ID" value="NZ_JBHUDI010000004.1"/>
</dbReference>
<dbReference type="EMBL" id="JBHUDI010000004">
    <property type="protein sequence ID" value="MFD1563372.1"/>
    <property type="molecule type" value="Genomic_DNA"/>
</dbReference>
<evidence type="ECO:0008006" key="3">
    <source>
        <dbReference type="Google" id="ProtNLM"/>
    </source>
</evidence>
<proteinExistence type="predicted"/>
<sequence length="157" mass="17158">MPETPNPARVVADADVLAADLLVGGDAREALDHVRRHSWVELVASDPLLDQTERLVTRLADADLAADHRERLETERVAVDQPESDHPALASAYRGNAAQLLSYDERLRSAKAGLTLQPRVSVSIRPPDAFAGLFDPESLYEVVEGDTYPGPDRDPRA</sequence>
<keyword evidence="2" id="KW-1185">Reference proteome</keyword>
<organism evidence="1 2">
    <name type="scientific">Haloarchaeobius amylolyticus</name>
    <dbReference type="NCBI Taxonomy" id="1198296"/>
    <lineage>
        <taxon>Archaea</taxon>
        <taxon>Methanobacteriati</taxon>
        <taxon>Methanobacteriota</taxon>
        <taxon>Stenosarchaea group</taxon>
        <taxon>Halobacteria</taxon>
        <taxon>Halobacteriales</taxon>
        <taxon>Halorubellaceae</taxon>
        <taxon>Haloarchaeobius</taxon>
    </lineage>
</organism>
<dbReference type="AlphaFoldDB" id="A0ABD6BFS2"/>
<gene>
    <name evidence="1" type="ORF">ACFR99_07415</name>
</gene>
<dbReference type="Proteomes" id="UP001597076">
    <property type="component" value="Unassembled WGS sequence"/>
</dbReference>
<dbReference type="Pfam" id="PF24109">
    <property type="entry name" value="DUF7384"/>
    <property type="match status" value="1"/>
</dbReference>
<reference evidence="1 2" key="1">
    <citation type="journal article" date="2019" name="Int. J. Syst. Evol. Microbiol.">
        <title>The Global Catalogue of Microorganisms (GCM) 10K type strain sequencing project: providing services to taxonomists for standard genome sequencing and annotation.</title>
        <authorList>
            <consortium name="The Broad Institute Genomics Platform"/>
            <consortium name="The Broad Institute Genome Sequencing Center for Infectious Disease"/>
            <person name="Wu L."/>
            <person name="Ma J."/>
        </authorList>
    </citation>
    <scope>NUCLEOTIDE SEQUENCE [LARGE SCALE GENOMIC DNA]</scope>
    <source>
        <strain evidence="1 2">CGMCC 1.12230</strain>
    </source>
</reference>
<evidence type="ECO:0000313" key="2">
    <source>
        <dbReference type="Proteomes" id="UP001597076"/>
    </source>
</evidence>
<comment type="caution">
    <text evidence="1">The sequence shown here is derived from an EMBL/GenBank/DDBJ whole genome shotgun (WGS) entry which is preliminary data.</text>
</comment>
<protein>
    <recommendedName>
        <fullName evidence="3">PIN domain-containing protein</fullName>
    </recommendedName>
</protein>
<name>A0ABD6BFS2_9EURY</name>
<dbReference type="InterPro" id="IPR055808">
    <property type="entry name" value="DUF7384"/>
</dbReference>
<accession>A0ABD6BFS2</accession>
<evidence type="ECO:0000313" key="1">
    <source>
        <dbReference type="EMBL" id="MFD1563372.1"/>
    </source>
</evidence>